<keyword evidence="11 15" id="KW-0547">Nucleotide-binding</keyword>
<evidence type="ECO:0000256" key="9">
    <source>
        <dbReference type="ARBA" id="ARBA00022723"/>
    </source>
</evidence>
<dbReference type="CDD" id="cd06223">
    <property type="entry name" value="PRTases_typeI"/>
    <property type="match status" value="1"/>
</dbReference>
<keyword evidence="7 15" id="KW-0328">Glycosyltransferase</keyword>
<dbReference type="EMBL" id="LGGO01000173">
    <property type="protein sequence ID" value="KUK76304.1"/>
    <property type="molecule type" value="Genomic_DNA"/>
</dbReference>
<dbReference type="EC" id="2.4.2.8" evidence="5 15"/>
<evidence type="ECO:0000256" key="3">
    <source>
        <dbReference type="ARBA" id="ARBA00004669"/>
    </source>
</evidence>
<dbReference type="GO" id="GO:0005829">
    <property type="term" value="C:cytosol"/>
    <property type="evidence" value="ECO:0007669"/>
    <property type="project" value="TreeGrafter"/>
</dbReference>
<keyword evidence="6 15" id="KW-0963">Cytoplasm</keyword>
<comment type="cofactor">
    <cofactor evidence="1 15">
        <name>Mg(2+)</name>
        <dbReference type="ChEBI" id="CHEBI:18420"/>
    </cofactor>
</comment>
<dbReference type="InterPro" id="IPR000836">
    <property type="entry name" value="PRTase_dom"/>
</dbReference>
<dbReference type="GO" id="GO:0006166">
    <property type="term" value="P:purine ribonucleoside salvage"/>
    <property type="evidence" value="ECO:0007669"/>
    <property type="project" value="UniProtKB-KW"/>
</dbReference>
<evidence type="ECO:0000256" key="4">
    <source>
        <dbReference type="ARBA" id="ARBA00008391"/>
    </source>
</evidence>
<evidence type="ECO:0000256" key="8">
    <source>
        <dbReference type="ARBA" id="ARBA00022679"/>
    </source>
</evidence>
<dbReference type="Pfam" id="PF00156">
    <property type="entry name" value="Pribosyltran"/>
    <property type="match status" value="1"/>
</dbReference>
<evidence type="ECO:0000256" key="11">
    <source>
        <dbReference type="ARBA" id="ARBA00022741"/>
    </source>
</evidence>
<dbReference type="GO" id="GO:0046100">
    <property type="term" value="P:hypoxanthine metabolic process"/>
    <property type="evidence" value="ECO:0007669"/>
    <property type="project" value="TreeGrafter"/>
</dbReference>
<dbReference type="PANTHER" id="PTHR43340">
    <property type="entry name" value="HYPOXANTHINE-GUANINE PHOSPHORIBOSYLTRANSFERASE"/>
    <property type="match status" value="1"/>
</dbReference>
<evidence type="ECO:0000256" key="7">
    <source>
        <dbReference type="ARBA" id="ARBA00022676"/>
    </source>
</evidence>
<comment type="similarity">
    <text evidence="4 15">Belongs to the purine/pyrimidine phosphoribosyltransferase family.</text>
</comment>
<dbReference type="GO" id="GO:0004422">
    <property type="term" value="F:hypoxanthine phosphoribosyltransferase activity"/>
    <property type="evidence" value="ECO:0007669"/>
    <property type="project" value="InterPro"/>
</dbReference>
<dbReference type="GO" id="GO:0052657">
    <property type="term" value="F:guanine phosphoribosyltransferase activity"/>
    <property type="evidence" value="ECO:0007669"/>
    <property type="project" value="RHEA"/>
</dbReference>
<keyword evidence="8 15" id="KW-0808">Transferase</keyword>
<dbReference type="SUPFAM" id="SSF53271">
    <property type="entry name" value="PRTase-like"/>
    <property type="match status" value="1"/>
</dbReference>
<dbReference type="InterPro" id="IPR050408">
    <property type="entry name" value="HGPRT"/>
</dbReference>
<dbReference type="GO" id="GO:0000166">
    <property type="term" value="F:nucleotide binding"/>
    <property type="evidence" value="ECO:0007669"/>
    <property type="project" value="UniProtKB-KW"/>
</dbReference>
<comment type="pathway">
    <text evidence="3 15">Purine metabolism; IMP biosynthesis via salvage pathway; IMP from hypoxanthine: step 1/1.</text>
</comment>
<dbReference type="AlphaFoldDB" id="A0A101HGI7"/>
<evidence type="ECO:0000313" key="17">
    <source>
        <dbReference type="EMBL" id="KUK76304.1"/>
    </source>
</evidence>
<evidence type="ECO:0000256" key="15">
    <source>
        <dbReference type="RuleBase" id="RU364099"/>
    </source>
</evidence>
<evidence type="ECO:0000256" key="10">
    <source>
        <dbReference type="ARBA" id="ARBA00022726"/>
    </source>
</evidence>
<feature type="domain" description="Phosphoribosyltransferase" evidence="16">
    <location>
        <begin position="24"/>
        <end position="168"/>
    </location>
</feature>
<sequence length="184" mass="21250">MIENNSENEAVYEVLLTEDQISERICELGDEIIEDYKDSDKELILVGILNGAYMFTSDLSKRLEPLSPYVDFIGFSSYPEGEKPNQLPELRLDTKLNIDGKNVIIVEDIVDTGHSIHEAKELLSRKNPNSIKVCSLLSKPSRREIEVEIDYLGFEIPNYWVVGFGLDEDEQFRFNEKIYRKIVR</sequence>
<evidence type="ECO:0000256" key="5">
    <source>
        <dbReference type="ARBA" id="ARBA00011895"/>
    </source>
</evidence>
<protein>
    <recommendedName>
        <fullName evidence="5 15">Hypoxanthine phosphoribosyltransferase</fullName>
        <ecNumber evidence="5 15">2.4.2.8</ecNumber>
    </recommendedName>
</protein>
<gene>
    <name evidence="17" type="ORF">XD93_0999</name>
</gene>
<comment type="subcellular location">
    <subcellularLocation>
        <location evidence="2 15">Cytoplasm</location>
    </subcellularLocation>
</comment>
<dbReference type="NCBIfam" id="TIGR01203">
    <property type="entry name" value="HGPRTase"/>
    <property type="match status" value="1"/>
</dbReference>
<dbReference type="Proteomes" id="UP000053904">
    <property type="component" value="Unassembled WGS sequence"/>
</dbReference>
<evidence type="ECO:0000256" key="6">
    <source>
        <dbReference type="ARBA" id="ARBA00022490"/>
    </source>
</evidence>
<dbReference type="GO" id="GO:0006178">
    <property type="term" value="P:guanine salvage"/>
    <property type="evidence" value="ECO:0007669"/>
    <property type="project" value="TreeGrafter"/>
</dbReference>
<comment type="catalytic activity">
    <reaction evidence="14">
        <text>IMP + diphosphate = hypoxanthine + 5-phospho-alpha-D-ribose 1-diphosphate</text>
        <dbReference type="Rhea" id="RHEA:17973"/>
        <dbReference type="ChEBI" id="CHEBI:17368"/>
        <dbReference type="ChEBI" id="CHEBI:33019"/>
        <dbReference type="ChEBI" id="CHEBI:58017"/>
        <dbReference type="ChEBI" id="CHEBI:58053"/>
        <dbReference type="EC" id="2.4.2.8"/>
    </reaction>
    <physiologicalReaction direction="right-to-left" evidence="14">
        <dbReference type="Rhea" id="RHEA:17975"/>
    </physiologicalReaction>
</comment>
<keyword evidence="12 15" id="KW-0460">Magnesium</keyword>
<dbReference type="GO" id="GO:0032263">
    <property type="term" value="P:GMP salvage"/>
    <property type="evidence" value="ECO:0007669"/>
    <property type="project" value="TreeGrafter"/>
</dbReference>
<accession>A0A101HGI7</accession>
<evidence type="ECO:0000256" key="12">
    <source>
        <dbReference type="ARBA" id="ARBA00022842"/>
    </source>
</evidence>
<reference evidence="18" key="1">
    <citation type="journal article" date="2015" name="MBio">
        <title>Genome-Resolved Metagenomic Analysis Reveals Roles for Candidate Phyla and Other Microbial Community Members in Biogeochemical Transformations in Oil Reservoirs.</title>
        <authorList>
            <person name="Hu P."/>
            <person name="Tom L."/>
            <person name="Singh A."/>
            <person name="Thomas B.C."/>
            <person name="Baker B.J."/>
            <person name="Piceno Y.M."/>
            <person name="Andersen G.L."/>
            <person name="Banfield J.F."/>
        </authorList>
    </citation>
    <scope>NUCLEOTIDE SEQUENCE [LARGE SCALE GENOMIC DNA]</scope>
</reference>
<organism evidence="17 18">
    <name type="scientific">candidate division WS6 bacterium 34_10</name>
    <dbReference type="NCBI Taxonomy" id="1641389"/>
    <lineage>
        <taxon>Bacteria</taxon>
        <taxon>Candidatus Dojkabacteria</taxon>
    </lineage>
</organism>
<dbReference type="PANTHER" id="PTHR43340:SF1">
    <property type="entry name" value="HYPOXANTHINE PHOSPHORIBOSYLTRANSFERASE"/>
    <property type="match status" value="1"/>
</dbReference>
<evidence type="ECO:0000256" key="13">
    <source>
        <dbReference type="ARBA" id="ARBA00048811"/>
    </source>
</evidence>
<dbReference type="Gene3D" id="3.40.50.2020">
    <property type="match status" value="1"/>
</dbReference>
<name>A0A101HGI7_9BACT</name>
<evidence type="ECO:0000256" key="14">
    <source>
        <dbReference type="ARBA" id="ARBA00049402"/>
    </source>
</evidence>
<dbReference type="GO" id="GO:0000287">
    <property type="term" value="F:magnesium ion binding"/>
    <property type="evidence" value="ECO:0007669"/>
    <property type="project" value="TreeGrafter"/>
</dbReference>
<evidence type="ECO:0000259" key="16">
    <source>
        <dbReference type="Pfam" id="PF00156"/>
    </source>
</evidence>
<evidence type="ECO:0000256" key="2">
    <source>
        <dbReference type="ARBA" id="ARBA00004496"/>
    </source>
</evidence>
<dbReference type="InterPro" id="IPR029057">
    <property type="entry name" value="PRTase-like"/>
</dbReference>
<dbReference type="PATRIC" id="fig|1641389.3.peg.1185"/>
<dbReference type="GO" id="GO:0032264">
    <property type="term" value="P:IMP salvage"/>
    <property type="evidence" value="ECO:0007669"/>
    <property type="project" value="UniProtKB-UniPathway"/>
</dbReference>
<dbReference type="UniPathway" id="UPA00591">
    <property type="reaction ID" value="UER00648"/>
</dbReference>
<evidence type="ECO:0000256" key="1">
    <source>
        <dbReference type="ARBA" id="ARBA00001946"/>
    </source>
</evidence>
<evidence type="ECO:0000313" key="18">
    <source>
        <dbReference type="Proteomes" id="UP000053904"/>
    </source>
</evidence>
<keyword evidence="9 15" id="KW-0479">Metal-binding</keyword>
<proteinExistence type="inferred from homology"/>
<comment type="caution">
    <text evidence="17">The sequence shown here is derived from an EMBL/GenBank/DDBJ whole genome shotgun (WGS) entry which is preliminary data.</text>
</comment>
<comment type="catalytic activity">
    <reaction evidence="13">
        <text>GMP + diphosphate = guanine + 5-phospho-alpha-D-ribose 1-diphosphate</text>
        <dbReference type="Rhea" id="RHEA:25424"/>
        <dbReference type="ChEBI" id="CHEBI:16235"/>
        <dbReference type="ChEBI" id="CHEBI:33019"/>
        <dbReference type="ChEBI" id="CHEBI:58017"/>
        <dbReference type="ChEBI" id="CHEBI:58115"/>
        <dbReference type="EC" id="2.4.2.8"/>
    </reaction>
    <physiologicalReaction direction="right-to-left" evidence="13">
        <dbReference type="Rhea" id="RHEA:25426"/>
    </physiologicalReaction>
</comment>
<dbReference type="InterPro" id="IPR005904">
    <property type="entry name" value="Hxn_phspho_trans"/>
</dbReference>
<keyword evidence="10 15" id="KW-0660">Purine salvage</keyword>